<dbReference type="NCBIfam" id="TIGR00024">
    <property type="entry name" value="SbcD_rel_arch"/>
    <property type="match status" value="1"/>
</dbReference>
<dbReference type="PANTHER" id="PTHR39323:SF1">
    <property type="entry name" value="BLR1149 PROTEIN"/>
    <property type="match status" value="1"/>
</dbReference>
<dbReference type="SUPFAM" id="SSF56300">
    <property type="entry name" value="Metallo-dependent phosphatases"/>
    <property type="match status" value="1"/>
</dbReference>
<accession>A0A832XL55</accession>
<evidence type="ECO:0000313" key="3">
    <source>
        <dbReference type="Proteomes" id="UP000604391"/>
    </source>
</evidence>
<dbReference type="PIRSF" id="PIRSF000887">
    <property type="entry name" value="Pesterase_MJ0037"/>
    <property type="match status" value="1"/>
</dbReference>
<feature type="domain" description="Calcineurin-like phosphoesterase" evidence="1">
    <location>
        <begin position="21"/>
        <end position="139"/>
    </location>
</feature>
<gene>
    <name evidence="2" type="ORF">H1011_01265</name>
</gene>
<dbReference type="EMBL" id="DVAD01000007">
    <property type="protein sequence ID" value="HIJ99437.1"/>
    <property type="molecule type" value="Genomic_DNA"/>
</dbReference>
<proteinExistence type="predicted"/>
<evidence type="ECO:0000313" key="2">
    <source>
        <dbReference type="EMBL" id="HIJ99437.1"/>
    </source>
</evidence>
<dbReference type="PANTHER" id="PTHR39323">
    <property type="entry name" value="BLR1149 PROTEIN"/>
    <property type="match status" value="1"/>
</dbReference>
<dbReference type="InterPro" id="IPR029052">
    <property type="entry name" value="Metallo-depent_PP-like"/>
</dbReference>
<dbReference type="CDD" id="cd07391">
    <property type="entry name" value="MPP_PF1019"/>
    <property type="match status" value="1"/>
</dbReference>
<protein>
    <submittedName>
        <fullName evidence="2">Metallophosphoesterase</fullName>
    </submittedName>
</protein>
<sequence>MNLTNDIEIKGLALYIPKHKAAIISDLQLGYEENLISQGVLVPFTQFEDTKERLSKDLNDLELDTIIVNGDLKHEFGRISRQEWKDVLRIIDFLSSFCKNLILVKGNHDIVLSSITKKKGVGVVDSFQLGDIFITHGHEIPEIPKGVKSIIIGHDHPAVKLRDGDVSETYKCYLKGKWKRKTLIVQPSSFLLTEGTDVLHYTLKSPFLEKGIENFEIFVVADKPFYFGKLKDLR</sequence>
<dbReference type="InterPro" id="IPR004843">
    <property type="entry name" value="Calcineurin-like_PHP"/>
</dbReference>
<dbReference type="InterPro" id="IPR024173">
    <property type="entry name" value="Pesterase_MJ0037-like"/>
</dbReference>
<reference evidence="2 3" key="1">
    <citation type="journal article" name="Nat. Commun.">
        <title>Undinarchaeota illuminate DPANN phylogeny and the impact of gene transfer on archaeal evolution.</title>
        <authorList>
            <person name="Dombrowski N."/>
            <person name="Williams T.A."/>
            <person name="Sun J."/>
            <person name="Woodcroft B.J."/>
            <person name="Lee J.H."/>
            <person name="Minh B.Q."/>
            <person name="Rinke C."/>
            <person name="Spang A."/>
        </authorList>
    </citation>
    <scope>NUCLEOTIDE SEQUENCE [LARGE SCALE GENOMIC DNA]</scope>
    <source>
        <strain evidence="2">MAG_bin17</strain>
    </source>
</reference>
<name>A0A832XL55_9ARCH</name>
<organism evidence="2 3">
    <name type="scientific">Candidatus Undinarchaeum marinum</name>
    <dbReference type="NCBI Taxonomy" id="2756141"/>
    <lineage>
        <taxon>Archaea</taxon>
        <taxon>Candidatus Undinarchaeota</taxon>
        <taxon>Candidatus Undinarchaeia</taxon>
        <taxon>Candidatus Undinarchaeales</taxon>
        <taxon>Candidatus Undinarchaeaceae</taxon>
        <taxon>Candidatus Undinarchaeum</taxon>
    </lineage>
</organism>
<dbReference type="Pfam" id="PF00149">
    <property type="entry name" value="Metallophos"/>
    <property type="match status" value="1"/>
</dbReference>
<dbReference type="Gene3D" id="3.60.21.10">
    <property type="match status" value="1"/>
</dbReference>
<keyword evidence="3" id="KW-1185">Reference proteome</keyword>
<evidence type="ECO:0000259" key="1">
    <source>
        <dbReference type="Pfam" id="PF00149"/>
    </source>
</evidence>
<dbReference type="GO" id="GO:0016787">
    <property type="term" value="F:hydrolase activity"/>
    <property type="evidence" value="ECO:0007669"/>
    <property type="project" value="InterPro"/>
</dbReference>
<dbReference type="Proteomes" id="UP000604391">
    <property type="component" value="Unassembled WGS sequence"/>
</dbReference>
<dbReference type="AlphaFoldDB" id="A0A832XL55"/>
<comment type="caution">
    <text evidence="2">The sequence shown here is derived from an EMBL/GenBank/DDBJ whole genome shotgun (WGS) entry which is preliminary data.</text>
</comment>
<dbReference type="InterPro" id="IPR004376">
    <property type="entry name" value="Pesterase_MJ0037"/>
</dbReference>